<dbReference type="GO" id="GO:0016020">
    <property type="term" value="C:membrane"/>
    <property type="evidence" value="ECO:0007669"/>
    <property type="project" value="UniProtKB-SubCell"/>
</dbReference>
<keyword evidence="3 6" id="KW-0812">Transmembrane</keyword>
<comment type="similarity">
    <text evidence="2">Belongs to the UPF0057 (PMP3) family.</text>
</comment>
<evidence type="ECO:0000256" key="6">
    <source>
        <dbReference type="SAM" id="Phobius"/>
    </source>
</evidence>
<evidence type="ECO:0000313" key="7">
    <source>
        <dbReference type="EMBL" id="AAT59829.1"/>
    </source>
</evidence>
<name>Q6HJ28_BACHK</name>
<evidence type="ECO:0000256" key="2">
    <source>
        <dbReference type="ARBA" id="ARBA00009530"/>
    </source>
</evidence>
<dbReference type="PROSITE" id="PS01309">
    <property type="entry name" value="UPF0057"/>
    <property type="match status" value="1"/>
</dbReference>
<dbReference type="Pfam" id="PF01679">
    <property type="entry name" value="Pmp3"/>
    <property type="match status" value="1"/>
</dbReference>
<dbReference type="PANTHER" id="PTHR21659:SF42">
    <property type="entry name" value="UPF0057 MEMBRANE PROTEIN ZK632.10-RELATED"/>
    <property type="match status" value="1"/>
</dbReference>
<dbReference type="HOGENOM" id="CLU_107649_3_0_9"/>
<feature type="transmembrane region" description="Helical" evidence="6">
    <location>
        <begin position="21"/>
        <end position="40"/>
    </location>
</feature>
<evidence type="ECO:0000256" key="4">
    <source>
        <dbReference type="ARBA" id="ARBA00022989"/>
    </source>
</evidence>
<gene>
    <name evidence="7" type="ordered locus">BT9727_2121</name>
</gene>
<proteinExistence type="inferred from homology"/>
<dbReference type="KEGG" id="btk:BT9727_2121"/>
<keyword evidence="4 6" id="KW-1133">Transmembrane helix</keyword>
<evidence type="ECO:0000256" key="1">
    <source>
        <dbReference type="ARBA" id="ARBA00004370"/>
    </source>
</evidence>
<evidence type="ECO:0008006" key="9">
    <source>
        <dbReference type="Google" id="ProtNLM"/>
    </source>
</evidence>
<dbReference type="PANTHER" id="PTHR21659">
    <property type="entry name" value="HYDROPHOBIC PROTEIN RCI2 LOW TEMPERATURE AND SALT RESPONSIVE PROTEIN LTI6 -RELATED"/>
    <property type="match status" value="1"/>
</dbReference>
<evidence type="ECO:0000256" key="5">
    <source>
        <dbReference type="ARBA" id="ARBA00023136"/>
    </source>
</evidence>
<comment type="subcellular location">
    <subcellularLocation>
        <location evidence="1">Membrane</location>
    </subcellularLocation>
</comment>
<reference evidence="7 8" key="1">
    <citation type="journal article" date="2006" name="J. Bacteriol.">
        <title>Pathogenomic sequence analysis of Bacillus cereus and Bacillus thuringiensis isolates closely related to Bacillus anthracis.</title>
        <authorList>
            <person name="Han C.S."/>
            <person name="Xie G."/>
            <person name="Challacombe J.F."/>
            <person name="Altherr M.R."/>
            <person name="Bhotika S.S."/>
            <person name="Brown N."/>
            <person name="Bruce D."/>
            <person name="Campbell C.S."/>
            <person name="Campbell M.L."/>
            <person name="Chen J."/>
            <person name="Chertkov O."/>
            <person name="Cleland C."/>
            <person name="Dimitrijevic M."/>
            <person name="Doggett N.A."/>
            <person name="Fawcett J.J."/>
            <person name="Glavina T."/>
            <person name="Goodwin L.A."/>
            <person name="Green L.D."/>
            <person name="Hill K.K."/>
            <person name="Hitchcock P."/>
            <person name="Jackson P.J."/>
            <person name="Keim P."/>
            <person name="Kewalramani A.R."/>
            <person name="Longmire J."/>
            <person name="Lucas S."/>
            <person name="Malfatti S."/>
            <person name="McMurry K."/>
            <person name="Meincke L.J."/>
            <person name="Misra M."/>
            <person name="Moseman B.L."/>
            <person name="Mundt M."/>
            <person name="Munk A.C."/>
            <person name="Okinaka R.T."/>
            <person name="Parson-Quintana B."/>
            <person name="Reilly L.P."/>
            <person name="Richardson P."/>
            <person name="Robinson D.L."/>
            <person name="Rubin E."/>
            <person name="Saunders E."/>
            <person name="Tapia R."/>
            <person name="Tesmer J.G."/>
            <person name="Thayer N."/>
            <person name="Thompson L.S."/>
            <person name="Tice H."/>
            <person name="Ticknor L.O."/>
            <person name="Wills P.L."/>
            <person name="Brettin T.S."/>
            <person name="Gilna P."/>
        </authorList>
    </citation>
    <scope>NUCLEOTIDE SEQUENCE [LARGE SCALE GENOMIC DNA]</scope>
    <source>
        <strain evidence="7 8">97-27</strain>
    </source>
</reference>
<evidence type="ECO:0000256" key="3">
    <source>
        <dbReference type="ARBA" id="ARBA00022692"/>
    </source>
</evidence>
<dbReference type="AlphaFoldDB" id="Q6HJ28"/>
<dbReference type="PATRIC" id="fig|281309.8.peg.2231"/>
<feature type="transmembrane region" description="Helical" evidence="6">
    <location>
        <begin position="46"/>
        <end position="65"/>
    </location>
</feature>
<sequence length="89" mass="10363">MVFIPYGERKNTKQGVFQKMMYLLAILLPPVAVLICGKPFQAIINFILTLIFWVPGVIHAILVVHDKKADRRLKKQIQAYDEINKKNRR</sequence>
<evidence type="ECO:0000313" key="8">
    <source>
        <dbReference type="Proteomes" id="UP000001301"/>
    </source>
</evidence>
<dbReference type="InterPro" id="IPR000612">
    <property type="entry name" value="PMP3"/>
</dbReference>
<dbReference type="Proteomes" id="UP000001301">
    <property type="component" value="Chromosome"/>
</dbReference>
<keyword evidence="5 6" id="KW-0472">Membrane</keyword>
<protein>
    <recommendedName>
        <fullName evidence="9">YqaE/Pmp3 family membrane protein</fullName>
    </recommendedName>
</protein>
<organism evidence="7 8">
    <name type="scientific">Bacillus thuringiensis subsp. konkukian (strain 97-27)</name>
    <dbReference type="NCBI Taxonomy" id="281309"/>
    <lineage>
        <taxon>Bacteria</taxon>
        <taxon>Bacillati</taxon>
        <taxon>Bacillota</taxon>
        <taxon>Bacilli</taxon>
        <taxon>Bacillales</taxon>
        <taxon>Bacillaceae</taxon>
        <taxon>Bacillus</taxon>
        <taxon>Bacillus cereus group</taxon>
    </lineage>
</organism>
<accession>Q6HJ28</accession>
<dbReference type="EMBL" id="AE017355">
    <property type="protein sequence ID" value="AAT59829.1"/>
    <property type="molecule type" value="Genomic_DNA"/>
</dbReference>